<feature type="compositionally biased region" description="Pro residues" evidence="1">
    <location>
        <begin position="153"/>
        <end position="169"/>
    </location>
</feature>
<evidence type="ECO:0000313" key="4">
    <source>
        <dbReference type="Proteomes" id="UP000239156"/>
    </source>
</evidence>
<feature type="transmembrane region" description="Helical" evidence="2">
    <location>
        <begin position="37"/>
        <end position="57"/>
    </location>
</feature>
<feature type="region of interest" description="Disordered" evidence="1">
    <location>
        <begin position="473"/>
        <end position="494"/>
    </location>
</feature>
<evidence type="ECO:0000256" key="1">
    <source>
        <dbReference type="SAM" id="MobiDB-lite"/>
    </source>
</evidence>
<keyword evidence="2" id="KW-0812">Transmembrane</keyword>
<dbReference type="VEuPathDB" id="FungiDB:PSTT_05990"/>
<dbReference type="EMBL" id="PKSL01000045">
    <property type="protein sequence ID" value="POW10603.1"/>
    <property type="molecule type" value="Genomic_DNA"/>
</dbReference>
<dbReference type="VEuPathDB" id="FungiDB:PSHT_06069"/>
<name>A0A2S4VM84_9BASI</name>
<accession>A0A2S4VM84</accession>
<keyword evidence="2" id="KW-1133">Transmembrane helix</keyword>
<comment type="caution">
    <text evidence="3">The sequence shown here is derived from an EMBL/GenBank/DDBJ whole genome shotgun (WGS) entry which is preliminary data.</text>
</comment>
<keyword evidence="2" id="KW-0472">Membrane</keyword>
<protein>
    <submittedName>
        <fullName evidence="3">Uncharacterized protein</fullName>
    </submittedName>
</protein>
<keyword evidence="4" id="KW-1185">Reference proteome</keyword>
<reference evidence="3" key="1">
    <citation type="submission" date="2017-12" db="EMBL/GenBank/DDBJ databases">
        <title>Gene loss provides genomic basis for host adaptation in cereal stripe rust fungi.</title>
        <authorList>
            <person name="Xia C."/>
        </authorList>
    </citation>
    <scope>NUCLEOTIDE SEQUENCE [LARGE SCALE GENOMIC DNA]</scope>
    <source>
        <strain evidence="3">93-210</strain>
    </source>
</reference>
<dbReference type="Proteomes" id="UP000239156">
    <property type="component" value="Unassembled WGS sequence"/>
</dbReference>
<feature type="region of interest" description="Disordered" evidence="1">
    <location>
        <begin position="136"/>
        <end position="176"/>
    </location>
</feature>
<evidence type="ECO:0000256" key="2">
    <source>
        <dbReference type="SAM" id="Phobius"/>
    </source>
</evidence>
<dbReference type="AlphaFoldDB" id="A0A2S4VM84"/>
<organism evidence="3 4">
    <name type="scientific">Puccinia striiformis</name>
    <dbReference type="NCBI Taxonomy" id="27350"/>
    <lineage>
        <taxon>Eukaryota</taxon>
        <taxon>Fungi</taxon>
        <taxon>Dikarya</taxon>
        <taxon>Basidiomycota</taxon>
        <taxon>Pucciniomycotina</taxon>
        <taxon>Pucciniomycetes</taxon>
        <taxon>Pucciniales</taxon>
        <taxon>Pucciniaceae</taxon>
        <taxon>Puccinia</taxon>
    </lineage>
</organism>
<feature type="region of interest" description="Disordered" evidence="1">
    <location>
        <begin position="506"/>
        <end position="540"/>
    </location>
</feature>
<sequence length="563" mass="60667">MPDGQQLTKFPATASCRVESTASFLEKLILKMKSHRLTFFAILGWTFVAYPILSAPWPRPMGTFVGGTLHAGAAADAGSGILQGGKAAANFAADGSNVIKKGGTAATELGHGADSAAASKSGLDPNAMSQLHETKPLATNPAGKPEPKAAPGTPDPLAPHPPEGLPPKEPLSSKLKGAAKSTFEVITWPLRLVFKGIDKSQTKLSDEALREAAERAKIKGYVRLTADAMKINEAKYTETMQNQIPIWKEMPGERQYQRLGRIAKGWYNKLLGRRPPPLVGSKSMAPPPLVRSKSMPVTASENKYAALGMEKSGGDGARVAEPDVTEVQATRELQRSKSLPSDVVAPHPLPKATKFPKLKGAAISTLTVITWPFRLVFETIDKVKQAVNRGWVKFLVNRLNRSTLGQSKLSNKALEEAAKRATKTGPIRKGADFAKVNPAKYTEDMQNQVPIWKKMDGERYHQYLGRLLKGLFGRQTPSPRPTLERTTSTPGTASELKYVTALQDNSAAGDGARGAGANVPEGQHTREFQRSTSLPSHLKDVPVDPKLWAAESSTARPTLTTTV</sequence>
<gene>
    <name evidence="3" type="ORF">PSTT_05990</name>
</gene>
<proteinExistence type="predicted"/>
<evidence type="ECO:0000313" key="3">
    <source>
        <dbReference type="EMBL" id="POW10603.1"/>
    </source>
</evidence>